<dbReference type="Pfam" id="PF00990">
    <property type="entry name" value="GGDEF"/>
    <property type="match status" value="1"/>
</dbReference>
<organism evidence="9 10">
    <name type="scientific">Sulfuriferula multivorans</name>
    <dbReference type="NCBI Taxonomy" id="1559896"/>
    <lineage>
        <taxon>Bacteria</taxon>
        <taxon>Pseudomonadati</taxon>
        <taxon>Pseudomonadota</taxon>
        <taxon>Betaproteobacteria</taxon>
        <taxon>Nitrosomonadales</taxon>
        <taxon>Sulfuricellaceae</taxon>
        <taxon>Sulfuriferula</taxon>
    </lineage>
</organism>
<dbReference type="CDD" id="cd01949">
    <property type="entry name" value="GGDEF"/>
    <property type="match status" value="1"/>
</dbReference>
<dbReference type="InterPro" id="IPR003018">
    <property type="entry name" value="GAF"/>
</dbReference>
<dbReference type="Pfam" id="PF13185">
    <property type="entry name" value="GAF_2"/>
    <property type="match status" value="2"/>
</dbReference>
<dbReference type="InterPro" id="IPR035965">
    <property type="entry name" value="PAS-like_dom_sf"/>
</dbReference>
<comment type="caution">
    <text evidence="9">The sequence shown here is derived from an EMBL/GenBank/DDBJ whole genome shotgun (WGS) entry which is preliminary data.</text>
</comment>
<evidence type="ECO:0000256" key="1">
    <source>
        <dbReference type="ARBA" id="ARBA00022679"/>
    </source>
</evidence>
<protein>
    <submittedName>
        <fullName evidence="9">Diguanylate cyclase/phosphodiesterase (GGDEF &amp; EAL domains) with PAS/PAC sensor(S)</fullName>
    </submittedName>
</protein>
<dbReference type="Gene3D" id="3.30.450.20">
    <property type="entry name" value="PAS domain"/>
    <property type="match status" value="1"/>
</dbReference>
<dbReference type="CDD" id="cd00130">
    <property type="entry name" value="PAS"/>
    <property type="match status" value="1"/>
</dbReference>
<dbReference type="PANTHER" id="PTHR44757">
    <property type="entry name" value="DIGUANYLATE CYCLASE DGCP"/>
    <property type="match status" value="1"/>
</dbReference>
<dbReference type="InterPro" id="IPR035919">
    <property type="entry name" value="EAL_sf"/>
</dbReference>
<dbReference type="EMBL" id="BGOW01000047">
    <property type="protein sequence ID" value="GCB02283.1"/>
    <property type="molecule type" value="Genomic_DNA"/>
</dbReference>
<feature type="domain" description="PAS" evidence="5">
    <location>
        <begin position="372"/>
        <end position="422"/>
    </location>
</feature>
<sequence length="1105" mass="123744">MKSRKNNGIEILIAEDSPTQAEKLQYLLEERGYTVVTAPDGKQALVAARRHKPALIVSDVMMPEMDGFALCGEIKRDEQLQDVPVILLTTLSDVRDIMKGLECGADNFIRKPYEERYLLARVDYLLMNNELRKNQKMQMGVEIYLGGQKHFITAERQQIVDLLISVYEEAVHISEELKARQRELADSNSSLSCLYHVAEGLNRAMSEREVCDQVLERVMELPGVQAGWISLWENDTFRTAAVRNLPPALLGEGAMEGLCECRRRFLAGELDHVTNILECERLKYAKGDTYGLRYHACVPLWSGDRSLGVMNLVGADQGLFKDDELETLYGVGHQVGIALERTRLHGHLEQLVEERTAALTTEIAERKRIQEEQARLVAIIEATPDMVGTASPDGRLLYINQAGLRMLGYEKGDDVSTQQIKDRHPGWAGKLVLEEGIPHALRHGTWSGETAFLRRDGSEVPVLQVIIAHKKPDGSLEYLSTVGHDITQRKEQESKINRLNRIYSVLSGINTTIVRVRERQQLFDEACRIAVEHGKFTFAWIGTLDADTLQVTPVARAGRDDGYLARINLTATEDAPGNCHLTARALTQQQPVICNDIATDEAMQSLRAEALQRGYRSVAVFPLLLEDRPVGVFVLYAPETNVFDAEEMRLLVEMAGDISFALDHLEKEQRLNYLAYYDAVTGLPNRTLFLDRVTQKINAAHRDRKVFSVIMLDLNRFSSINETLGRQAGDELLRQITQRLQRTLVETDILARFSADYFGIATRYDDENVNIVHILDGVLSVIQNRSFVISGQELRVSARAGISTYPADGEDIEALFHNAESALKKTKLSGDKYLFYTPAFNALAAEKLSLENKLRRALEQEQLVLHYQPKIDLNSGQISGLEALLRWNDPETGLVPPLQFIPLLEETGMILEAGQWALEKAVSDSLAWLAKGLPSPRVAVNVSPIQLQQKNFVSMIEGVVKGNGDVASRLELEITESLVMQDIVANIQKLRMIREMGVEVAIDDFGTGYSSLSYIAKLPVSALKIDRAFIMNMTSNSDDQSIVSTIISLAHSLNMRVVAEGVETEDQAKLLRLLKCDEIQGFLFSPGVPAEQIERFLRERKSLLG</sequence>
<dbReference type="Gene3D" id="3.30.450.40">
    <property type="match status" value="2"/>
</dbReference>
<dbReference type="InterPro" id="IPR052155">
    <property type="entry name" value="Biofilm_reg_signaling"/>
</dbReference>
<dbReference type="Pfam" id="PF13426">
    <property type="entry name" value="PAS_9"/>
    <property type="match status" value="1"/>
</dbReference>
<feature type="modified residue" description="4-aspartylphosphate" evidence="3">
    <location>
        <position position="59"/>
    </location>
</feature>
<dbReference type="SMART" id="SM00091">
    <property type="entry name" value="PAS"/>
    <property type="match status" value="1"/>
</dbReference>
<dbReference type="Pfam" id="PF00072">
    <property type="entry name" value="Response_reg"/>
    <property type="match status" value="1"/>
</dbReference>
<dbReference type="SMART" id="SM00267">
    <property type="entry name" value="GGDEF"/>
    <property type="match status" value="1"/>
</dbReference>
<dbReference type="OrthoDB" id="9813903at2"/>
<dbReference type="SUPFAM" id="SSF141868">
    <property type="entry name" value="EAL domain-like"/>
    <property type="match status" value="1"/>
</dbReference>
<evidence type="ECO:0000259" key="4">
    <source>
        <dbReference type="PROSITE" id="PS50110"/>
    </source>
</evidence>
<dbReference type="InterPro" id="IPR001633">
    <property type="entry name" value="EAL_dom"/>
</dbReference>
<dbReference type="NCBIfam" id="TIGR00254">
    <property type="entry name" value="GGDEF"/>
    <property type="match status" value="1"/>
</dbReference>
<proteinExistence type="predicted"/>
<dbReference type="InterPro" id="IPR043128">
    <property type="entry name" value="Rev_trsase/Diguanyl_cyclase"/>
</dbReference>
<dbReference type="PROSITE" id="PS50110">
    <property type="entry name" value="RESPONSE_REGULATORY"/>
    <property type="match status" value="1"/>
</dbReference>
<dbReference type="Gene3D" id="3.20.20.450">
    <property type="entry name" value="EAL domain"/>
    <property type="match status" value="1"/>
</dbReference>
<dbReference type="PANTHER" id="PTHR44757:SF2">
    <property type="entry name" value="BIOFILM ARCHITECTURE MAINTENANCE PROTEIN MBAA"/>
    <property type="match status" value="1"/>
</dbReference>
<evidence type="ECO:0000256" key="3">
    <source>
        <dbReference type="PROSITE-ProRule" id="PRU00169"/>
    </source>
</evidence>
<dbReference type="GO" id="GO:0000160">
    <property type="term" value="P:phosphorelay signal transduction system"/>
    <property type="evidence" value="ECO:0007669"/>
    <property type="project" value="InterPro"/>
</dbReference>
<dbReference type="PROSITE" id="PS50113">
    <property type="entry name" value="PAC"/>
    <property type="match status" value="1"/>
</dbReference>
<dbReference type="SMART" id="SM00065">
    <property type="entry name" value="GAF"/>
    <property type="match status" value="2"/>
</dbReference>
<dbReference type="Pfam" id="PF00563">
    <property type="entry name" value="EAL"/>
    <property type="match status" value="1"/>
</dbReference>
<dbReference type="InterPro" id="IPR001789">
    <property type="entry name" value="Sig_transdc_resp-reg_receiver"/>
</dbReference>
<evidence type="ECO:0000259" key="5">
    <source>
        <dbReference type="PROSITE" id="PS50112"/>
    </source>
</evidence>
<keyword evidence="1" id="KW-0808">Transferase</keyword>
<feature type="domain" description="PAC" evidence="6">
    <location>
        <begin position="446"/>
        <end position="498"/>
    </location>
</feature>
<keyword evidence="3" id="KW-0597">Phosphoprotein</keyword>
<dbReference type="Gene3D" id="3.30.70.270">
    <property type="match status" value="1"/>
</dbReference>
<gene>
    <name evidence="9" type="ORF">SFMTTN_3391</name>
</gene>
<dbReference type="InterPro" id="IPR029787">
    <property type="entry name" value="Nucleotide_cyclase"/>
</dbReference>
<evidence type="ECO:0000313" key="9">
    <source>
        <dbReference type="EMBL" id="GCB02283.1"/>
    </source>
</evidence>
<dbReference type="Proteomes" id="UP000286806">
    <property type="component" value="Unassembled WGS sequence"/>
</dbReference>
<dbReference type="PROSITE" id="PS50883">
    <property type="entry name" value="EAL"/>
    <property type="match status" value="1"/>
</dbReference>
<evidence type="ECO:0000259" key="6">
    <source>
        <dbReference type="PROSITE" id="PS50113"/>
    </source>
</evidence>
<dbReference type="InterPro" id="IPR011006">
    <property type="entry name" value="CheY-like_superfamily"/>
</dbReference>
<evidence type="ECO:0000259" key="8">
    <source>
        <dbReference type="PROSITE" id="PS50887"/>
    </source>
</evidence>
<feature type="domain" description="GGDEF" evidence="8">
    <location>
        <begin position="705"/>
        <end position="839"/>
    </location>
</feature>
<dbReference type="InterPro" id="IPR029016">
    <property type="entry name" value="GAF-like_dom_sf"/>
</dbReference>
<feature type="domain" description="Response regulatory" evidence="4">
    <location>
        <begin position="10"/>
        <end position="126"/>
    </location>
</feature>
<dbReference type="InterPro" id="IPR000700">
    <property type="entry name" value="PAS-assoc_C"/>
</dbReference>
<dbReference type="Gene3D" id="3.40.50.2300">
    <property type="match status" value="1"/>
</dbReference>
<dbReference type="SUPFAM" id="SSF55785">
    <property type="entry name" value="PYP-like sensor domain (PAS domain)"/>
    <property type="match status" value="1"/>
</dbReference>
<dbReference type="SUPFAM" id="SSF55781">
    <property type="entry name" value="GAF domain-like"/>
    <property type="match status" value="2"/>
</dbReference>
<dbReference type="PROSITE" id="PS50887">
    <property type="entry name" value="GGDEF"/>
    <property type="match status" value="1"/>
</dbReference>
<keyword evidence="2" id="KW-0418">Kinase</keyword>
<dbReference type="SUPFAM" id="SSF52172">
    <property type="entry name" value="CheY-like"/>
    <property type="match status" value="1"/>
</dbReference>
<dbReference type="PROSITE" id="PS50112">
    <property type="entry name" value="PAS"/>
    <property type="match status" value="1"/>
</dbReference>
<dbReference type="NCBIfam" id="TIGR00229">
    <property type="entry name" value="sensory_box"/>
    <property type="match status" value="1"/>
</dbReference>
<dbReference type="InterPro" id="IPR000160">
    <property type="entry name" value="GGDEF_dom"/>
</dbReference>
<dbReference type="SUPFAM" id="SSF55073">
    <property type="entry name" value="Nucleotide cyclase"/>
    <property type="match status" value="1"/>
</dbReference>
<name>A0A401JZ02_9PROT</name>
<accession>A0A401JZ02</accession>
<dbReference type="InterPro" id="IPR000014">
    <property type="entry name" value="PAS"/>
</dbReference>
<dbReference type="GO" id="GO:0016301">
    <property type="term" value="F:kinase activity"/>
    <property type="evidence" value="ECO:0007669"/>
    <property type="project" value="UniProtKB-KW"/>
</dbReference>
<dbReference type="FunFam" id="3.20.20.450:FF:000001">
    <property type="entry name" value="Cyclic di-GMP phosphodiesterase yahA"/>
    <property type="match status" value="1"/>
</dbReference>
<evidence type="ECO:0000313" key="10">
    <source>
        <dbReference type="Proteomes" id="UP000286806"/>
    </source>
</evidence>
<dbReference type="RefSeq" id="WP_124706314.1">
    <property type="nucleotide sequence ID" value="NZ_BGOW01000047.1"/>
</dbReference>
<evidence type="ECO:0000256" key="2">
    <source>
        <dbReference type="ARBA" id="ARBA00022777"/>
    </source>
</evidence>
<evidence type="ECO:0000259" key="7">
    <source>
        <dbReference type="PROSITE" id="PS50883"/>
    </source>
</evidence>
<feature type="domain" description="EAL" evidence="7">
    <location>
        <begin position="847"/>
        <end position="1101"/>
    </location>
</feature>
<dbReference type="SMART" id="SM00448">
    <property type="entry name" value="REC"/>
    <property type="match status" value="1"/>
</dbReference>
<reference evidence="9 10" key="1">
    <citation type="journal article" date="2019" name="Front. Microbiol.">
        <title>Genomes of Neutrophilic Sulfur-Oxidizing Chemolithoautotrophs Representing 9 Proteobacterial Species From 8 Genera.</title>
        <authorList>
            <person name="Watanabe T."/>
            <person name="Kojima H."/>
            <person name="Umezawa K."/>
            <person name="Hori C."/>
            <person name="Takasuka T.E."/>
            <person name="Kato Y."/>
            <person name="Fukui M."/>
        </authorList>
    </citation>
    <scope>NUCLEOTIDE SEQUENCE [LARGE SCALE GENOMIC DNA]</scope>
    <source>
        <strain evidence="9 10">TTN</strain>
    </source>
</reference>
<keyword evidence="10" id="KW-1185">Reference proteome</keyword>
<dbReference type="AlphaFoldDB" id="A0A401JZ02"/>
<dbReference type="SMART" id="SM00052">
    <property type="entry name" value="EAL"/>
    <property type="match status" value="1"/>
</dbReference>
<dbReference type="CDD" id="cd01948">
    <property type="entry name" value="EAL"/>
    <property type="match status" value="1"/>
</dbReference>